<gene>
    <name evidence="1" type="ORF">GCM10011514_17290</name>
</gene>
<protein>
    <recommendedName>
        <fullName evidence="3">Methane oxygenase PmoA</fullName>
    </recommendedName>
</protein>
<dbReference type="EMBL" id="BMKK01000003">
    <property type="protein sequence ID" value="GGD53692.1"/>
    <property type="molecule type" value="Genomic_DNA"/>
</dbReference>
<accession>A0A917DND6</accession>
<name>A0A917DND6_9BACT</name>
<reference evidence="1" key="1">
    <citation type="journal article" date="2014" name="Int. J. Syst. Evol. Microbiol.">
        <title>Complete genome sequence of Corynebacterium casei LMG S-19264T (=DSM 44701T), isolated from a smear-ripened cheese.</title>
        <authorList>
            <consortium name="US DOE Joint Genome Institute (JGI-PGF)"/>
            <person name="Walter F."/>
            <person name="Albersmeier A."/>
            <person name="Kalinowski J."/>
            <person name="Ruckert C."/>
        </authorList>
    </citation>
    <scope>NUCLEOTIDE SEQUENCE</scope>
    <source>
        <strain evidence="1">CGMCC 1.15958</strain>
    </source>
</reference>
<dbReference type="AlphaFoldDB" id="A0A917DND6"/>
<dbReference type="Pfam" id="PF14100">
    <property type="entry name" value="DUF6807"/>
    <property type="match status" value="1"/>
</dbReference>
<dbReference type="RefSeq" id="WP_188765664.1">
    <property type="nucleotide sequence ID" value="NZ_BMKK01000003.1"/>
</dbReference>
<proteinExistence type="predicted"/>
<organism evidence="1 2">
    <name type="scientific">Emticicia aquatilis</name>
    <dbReference type="NCBI Taxonomy" id="1537369"/>
    <lineage>
        <taxon>Bacteria</taxon>
        <taxon>Pseudomonadati</taxon>
        <taxon>Bacteroidota</taxon>
        <taxon>Cytophagia</taxon>
        <taxon>Cytophagales</taxon>
        <taxon>Leadbetterellaceae</taxon>
        <taxon>Emticicia</taxon>
    </lineage>
</organism>
<dbReference type="InterPro" id="IPR029475">
    <property type="entry name" value="DUF6807"/>
</dbReference>
<comment type="caution">
    <text evidence="1">The sequence shown here is derived from an EMBL/GenBank/DDBJ whole genome shotgun (WGS) entry which is preliminary data.</text>
</comment>
<sequence length="343" mass="38281">MKKIFLLFSLVPAVMFGQTKPVKLVRDDANKKVDVLVDGKPFTSYIYPGPDVLKKAVLYPVRTSEGTLITRGWPMDPRPGERIDHPHHVGVWFNYEDVNGHDFWNNSNTPPNPKGVYGTIVHTGIKSVKSGANKGSLVVTADWLDKDGKIMLKETTTYIFQGTDKQRITDRITTLTAADKEVTFKDVKDGTFAIRLARQLEHPSNKAEVFTDASGVATKVPVLDNTGITGSYRNKQGIEGEDTWAKRSDWVNLRGKIGEEKISVAIIDHPKNVGYPTYWHSRGYGLFSANPFGQKVFSNGKEELNFKLAPKQSTTMRFRLVVTSGEVSDTEMNKLTADFAKVQ</sequence>
<keyword evidence="2" id="KW-1185">Reference proteome</keyword>
<dbReference type="Proteomes" id="UP000609064">
    <property type="component" value="Unassembled WGS sequence"/>
</dbReference>
<reference evidence="1" key="2">
    <citation type="submission" date="2020-09" db="EMBL/GenBank/DDBJ databases">
        <authorList>
            <person name="Sun Q."/>
            <person name="Zhou Y."/>
        </authorList>
    </citation>
    <scope>NUCLEOTIDE SEQUENCE</scope>
    <source>
        <strain evidence="1">CGMCC 1.15958</strain>
    </source>
</reference>
<evidence type="ECO:0000313" key="1">
    <source>
        <dbReference type="EMBL" id="GGD53692.1"/>
    </source>
</evidence>
<evidence type="ECO:0000313" key="2">
    <source>
        <dbReference type="Proteomes" id="UP000609064"/>
    </source>
</evidence>
<evidence type="ECO:0008006" key="3">
    <source>
        <dbReference type="Google" id="ProtNLM"/>
    </source>
</evidence>